<evidence type="ECO:0000256" key="2">
    <source>
        <dbReference type="ARBA" id="ARBA00023163"/>
    </source>
</evidence>
<evidence type="ECO:0000313" key="6">
    <source>
        <dbReference type="Proteomes" id="UP000316659"/>
    </source>
</evidence>
<dbReference type="Pfam" id="PF13280">
    <property type="entry name" value="WYL"/>
    <property type="match status" value="1"/>
</dbReference>
<dbReference type="Proteomes" id="UP000316659">
    <property type="component" value="Unassembled WGS sequence"/>
</dbReference>
<organism evidence="5 6">
    <name type="scientific">Cellulosimicrobium cellulans</name>
    <name type="common">Arthrobacter luteus</name>
    <dbReference type="NCBI Taxonomy" id="1710"/>
    <lineage>
        <taxon>Bacteria</taxon>
        <taxon>Bacillati</taxon>
        <taxon>Actinomycetota</taxon>
        <taxon>Actinomycetes</taxon>
        <taxon>Micrococcales</taxon>
        <taxon>Promicromonosporaceae</taxon>
        <taxon>Cellulosimicrobium</taxon>
    </lineage>
</organism>
<dbReference type="AlphaFoldDB" id="A0A4Y4DZL0"/>
<accession>A0A4Y4DZL0</accession>
<dbReference type="PROSITE" id="PS51000">
    <property type="entry name" value="HTH_DEOR_2"/>
    <property type="match status" value="1"/>
</dbReference>
<dbReference type="PROSITE" id="PS52050">
    <property type="entry name" value="WYL"/>
    <property type="match status" value="1"/>
</dbReference>
<dbReference type="SUPFAM" id="SSF46785">
    <property type="entry name" value="Winged helix' DNA-binding domain"/>
    <property type="match status" value="1"/>
</dbReference>
<gene>
    <name evidence="5" type="ORF">CCE02nite_07870</name>
</gene>
<evidence type="ECO:0000259" key="4">
    <source>
        <dbReference type="PROSITE" id="PS51000"/>
    </source>
</evidence>
<dbReference type="InterPro" id="IPR051534">
    <property type="entry name" value="CBASS_pafABC_assoc_protein"/>
</dbReference>
<dbReference type="InterPro" id="IPR013196">
    <property type="entry name" value="HTH_11"/>
</dbReference>
<dbReference type="InterPro" id="IPR036388">
    <property type="entry name" value="WH-like_DNA-bd_sf"/>
</dbReference>
<dbReference type="InterPro" id="IPR001034">
    <property type="entry name" value="DeoR_HTH"/>
</dbReference>
<dbReference type="CDD" id="cd00090">
    <property type="entry name" value="HTH_ARSR"/>
    <property type="match status" value="1"/>
</dbReference>
<dbReference type="PANTHER" id="PTHR34580:SF3">
    <property type="entry name" value="PROTEIN PAFB"/>
    <property type="match status" value="1"/>
</dbReference>
<sequence>MREHGRMTETSRRTLLLLSLLQARPDRTGPELARRLGVDPRTVRRDVERLRDLGYRVVATRGRDGGYRLDAGAELPPLLFDDEQVVALTVALRTVAASGPGDAIEEAAVRALATVRQVLPARLRHRVDAVDVAPVPAHPGRPAPSVDLDVLLAVSTAVQRREVLRLDYAAPVAPTGAETPDGASPGPGRAATAPRRVEPHHVVVRDGRWYLVAWDLDRDDWRTFRLDRITPRVPTGPGFAPRELPGGDVGAFVAARFAGATPSSGFAPTAGEAGWPCRGWVELAAPASAVVPFVEDGTVEVLAPDRCRVALGSWSWVALAARVAAFDADVLAAGPAELVAACATVAGRLGRQATGGQP</sequence>
<dbReference type="Gene3D" id="1.10.10.10">
    <property type="entry name" value="Winged helix-like DNA-binding domain superfamily/Winged helix DNA-binding domain"/>
    <property type="match status" value="1"/>
</dbReference>
<keyword evidence="1" id="KW-0805">Transcription regulation</keyword>
<feature type="region of interest" description="Disordered" evidence="3">
    <location>
        <begin position="174"/>
        <end position="195"/>
    </location>
</feature>
<dbReference type="PANTHER" id="PTHR34580">
    <property type="match status" value="1"/>
</dbReference>
<evidence type="ECO:0000256" key="1">
    <source>
        <dbReference type="ARBA" id="ARBA00023015"/>
    </source>
</evidence>
<keyword evidence="2" id="KW-0804">Transcription</keyword>
<dbReference type="InterPro" id="IPR026881">
    <property type="entry name" value="WYL_dom"/>
</dbReference>
<comment type="caution">
    <text evidence="5">The sequence shown here is derived from an EMBL/GenBank/DDBJ whole genome shotgun (WGS) entry which is preliminary data.</text>
</comment>
<feature type="domain" description="HTH deoR-type" evidence="4">
    <location>
        <begin position="10"/>
        <end position="65"/>
    </location>
</feature>
<protein>
    <submittedName>
        <fullName evidence="5">DeoR family transcriptional regulator</fullName>
    </submittedName>
</protein>
<name>A0A4Y4DZL0_CELCE</name>
<dbReference type="InterPro" id="IPR036390">
    <property type="entry name" value="WH_DNA-bd_sf"/>
</dbReference>
<dbReference type="InterPro" id="IPR011991">
    <property type="entry name" value="ArsR-like_HTH"/>
</dbReference>
<evidence type="ECO:0000313" key="5">
    <source>
        <dbReference type="EMBL" id="GED08788.1"/>
    </source>
</evidence>
<dbReference type="EMBL" id="BJNZ01000003">
    <property type="protein sequence ID" value="GED08788.1"/>
    <property type="molecule type" value="Genomic_DNA"/>
</dbReference>
<evidence type="ECO:0000256" key="3">
    <source>
        <dbReference type="SAM" id="MobiDB-lite"/>
    </source>
</evidence>
<dbReference type="GO" id="GO:0003700">
    <property type="term" value="F:DNA-binding transcription factor activity"/>
    <property type="evidence" value="ECO:0007669"/>
    <property type="project" value="InterPro"/>
</dbReference>
<proteinExistence type="predicted"/>
<reference evidence="5 6" key="1">
    <citation type="submission" date="2019-06" db="EMBL/GenBank/DDBJ databases">
        <title>Whole genome shotgun sequence of Cellulosimicrobium cellulans NBRC 15516.</title>
        <authorList>
            <person name="Hosoyama A."/>
            <person name="Uohara A."/>
            <person name="Ohji S."/>
            <person name="Ichikawa N."/>
        </authorList>
    </citation>
    <scope>NUCLEOTIDE SEQUENCE [LARGE SCALE GENOMIC DNA]</scope>
    <source>
        <strain evidence="5 6">NBRC 15516</strain>
    </source>
</reference>
<dbReference type="Pfam" id="PF08279">
    <property type="entry name" value="HTH_11"/>
    <property type="match status" value="1"/>
</dbReference>